<dbReference type="AlphaFoldDB" id="A0A2X1MYB5"/>
<feature type="compositionally biased region" description="Basic and acidic residues" evidence="1">
    <location>
        <begin position="90"/>
        <end position="103"/>
    </location>
</feature>
<proteinExistence type="predicted"/>
<accession>A0A2X1MYB5</accession>
<dbReference type="EMBL" id="UASD01000007">
    <property type="protein sequence ID" value="SPX10323.1"/>
    <property type="molecule type" value="Genomic_DNA"/>
</dbReference>
<dbReference type="Pfam" id="PF06672">
    <property type="entry name" value="DUF1175"/>
    <property type="match status" value="1"/>
</dbReference>
<name>A0A2X1MYB5_ECOLX</name>
<protein>
    <submittedName>
        <fullName evidence="2">Protein</fullName>
    </submittedName>
</protein>
<evidence type="ECO:0000313" key="3">
    <source>
        <dbReference type="Proteomes" id="UP000250780"/>
    </source>
</evidence>
<feature type="region of interest" description="Disordered" evidence="1">
    <location>
        <begin position="82"/>
        <end position="103"/>
    </location>
</feature>
<sequence length="103" mass="11997">MLLPIAKWLNVEQSGLFRAWFVRIAQEQLRQGPSPRWYQQDCAGLVRFAANETLKVHDSKWLKSNGLSSQYLPPEMTLTPEQRQLAQKLESGERENRPLCDRD</sequence>
<gene>
    <name evidence="2" type="primary">yfaT_2</name>
    <name evidence="2" type="ORF">NCTC9073_01618</name>
</gene>
<organism evidence="2 3">
    <name type="scientific">Escherichia coli</name>
    <dbReference type="NCBI Taxonomy" id="562"/>
    <lineage>
        <taxon>Bacteria</taxon>
        <taxon>Pseudomonadati</taxon>
        <taxon>Pseudomonadota</taxon>
        <taxon>Gammaproteobacteria</taxon>
        <taxon>Enterobacterales</taxon>
        <taxon>Enterobacteriaceae</taxon>
        <taxon>Escherichia</taxon>
    </lineage>
</organism>
<evidence type="ECO:0000256" key="1">
    <source>
        <dbReference type="SAM" id="MobiDB-lite"/>
    </source>
</evidence>
<reference evidence="2 3" key="1">
    <citation type="submission" date="2018-06" db="EMBL/GenBank/DDBJ databases">
        <authorList>
            <consortium name="Pathogen Informatics"/>
            <person name="Doyle S."/>
        </authorList>
    </citation>
    <scope>NUCLEOTIDE SEQUENCE [LARGE SCALE GENOMIC DNA]</scope>
    <source>
        <strain evidence="2 3">NCTC9073</strain>
    </source>
</reference>
<dbReference type="InterPro" id="IPR009558">
    <property type="entry name" value="DUF1175"/>
</dbReference>
<evidence type="ECO:0000313" key="2">
    <source>
        <dbReference type="EMBL" id="SPX10323.1"/>
    </source>
</evidence>
<dbReference type="Proteomes" id="UP000250780">
    <property type="component" value="Unassembled WGS sequence"/>
</dbReference>